<gene>
    <name evidence="4" type="ORF">ESCO_004976</name>
</gene>
<dbReference type="GO" id="GO:0006364">
    <property type="term" value="P:rRNA processing"/>
    <property type="evidence" value="ECO:0007669"/>
    <property type="project" value="TreeGrafter"/>
</dbReference>
<name>A0A0M9VW07_ESCWE</name>
<dbReference type="AlphaFoldDB" id="A0A0M9VW07"/>
<dbReference type="PANTHER" id="PTHR13191:SF0">
    <property type="entry name" value="RIBOSOMAL RNA-PROCESSING PROTEIN 7 HOMOLOG A-RELATED"/>
    <property type="match status" value="1"/>
</dbReference>
<dbReference type="OrthoDB" id="5390at2759"/>
<dbReference type="EMBL" id="LGSR01000008">
    <property type="protein sequence ID" value="KOS21563.1"/>
    <property type="molecule type" value="Genomic_DNA"/>
</dbReference>
<evidence type="ECO:0000259" key="3">
    <source>
        <dbReference type="Pfam" id="PF12923"/>
    </source>
</evidence>
<keyword evidence="5" id="KW-1185">Reference proteome</keyword>
<comment type="caution">
    <text evidence="4">The sequence shown here is derived from an EMBL/GenBank/DDBJ whole genome shotgun (WGS) entry which is preliminary data.</text>
</comment>
<dbReference type="STRING" id="150374.A0A0M9VW07"/>
<proteinExistence type="inferred from homology"/>
<dbReference type="InterPro" id="IPR040446">
    <property type="entry name" value="RRP7"/>
</dbReference>
<evidence type="ECO:0000313" key="4">
    <source>
        <dbReference type="EMBL" id="KOS21563.1"/>
    </source>
</evidence>
<dbReference type="CDD" id="cd12950">
    <property type="entry name" value="RRP7_Rrp7p"/>
    <property type="match status" value="1"/>
</dbReference>
<dbReference type="GO" id="GO:0000028">
    <property type="term" value="P:ribosomal small subunit assembly"/>
    <property type="evidence" value="ECO:0007669"/>
    <property type="project" value="TreeGrafter"/>
</dbReference>
<dbReference type="GO" id="GO:0032545">
    <property type="term" value="C:CURI complex"/>
    <property type="evidence" value="ECO:0007669"/>
    <property type="project" value="TreeGrafter"/>
</dbReference>
<reference evidence="4 5" key="1">
    <citation type="submission" date="2015-07" db="EMBL/GenBank/DDBJ databases">
        <title>The genome of the fungus Escovopsis weberi, a specialized disease agent of ant agriculture.</title>
        <authorList>
            <person name="de Man T.J."/>
            <person name="Stajich J.E."/>
            <person name="Kubicek C.P."/>
            <person name="Chenthamara K."/>
            <person name="Atanasova L."/>
            <person name="Druzhinina I.S."/>
            <person name="Birnbaum S."/>
            <person name="Barribeau S.M."/>
            <person name="Teiling C."/>
            <person name="Suen G."/>
            <person name="Currie C."/>
            <person name="Gerardo N.M."/>
        </authorList>
    </citation>
    <scope>NUCLEOTIDE SEQUENCE [LARGE SCALE GENOMIC DNA]</scope>
</reference>
<evidence type="ECO:0000313" key="5">
    <source>
        <dbReference type="Proteomes" id="UP000053831"/>
    </source>
</evidence>
<organism evidence="4 5">
    <name type="scientific">Escovopsis weberi</name>
    <dbReference type="NCBI Taxonomy" id="150374"/>
    <lineage>
        <taxon>Eukaryota</taxon>
        <taxon>Fungi</taxon>
        <taxon>Dikarya</taxon>
        <taxon>Ascomycota</taxon>
        <taxon>Pezizomycotina</taxon>
        <taxon>Sordariomycetes</taxon>
        <taxon>Hypocreomycetidae</taxon>
        <taxon>Hypocreales</taxon>
        <taxon>Hypocreaceae</taxon>
        <taxon>Escovopsis</taxon>
    </lineage>
</organism>
<feature type="region of interest" description="Disordered" evidence="2">
    <location>
        <begin position="1"/>
        <end position="22"/>
    </location>
</feature>
<dbReference type="GO" id="GO:0034456">
    <property type="term" value="C:UTP-C complex"/>
    <property type="evidence" value="ECO:0007669"/>
    <property type="project" value="TreeGrafter"/>
</dbReference>
<feature type="domain" description="Ribosomal RNA-processing protein 7 C-terminal" evidence="3">
    <location>
        <begin position="94"/>
        <end position="214"/>
    </location>
</feature>
<protein>
    <submittedName>
        <fullName evidence="4">Ribosomal RNA-processing protein 7</fullName>
    </submittedName>
</protein>
<comment type="similarity">
    <text evidence="1">Belongs to the RRP7 family.</text>
</comment>
<dbReference type="PANTHER" id="PTHR13191">
    <property type="entry name" value="RIBOSOMAL RNA PROCESSING PROTEIN 7-RELATED"/>
    <property type="match status" value="1"/>
</dbReference>
<dbReference type="Proteomes" id="UP000053831">
    <property type="component" value="Unassembled WGS sequence"/>
</dbReference>
<dbReference type="InterPro" id="IPR024326">
    <property type="entry name" value="RRP7_C"/>
</dbReference>
<evidence type="ECO:0000256" key="2">
    <source>
        <dbReference type="SAM" id="MobiDB-lite"/>
    </source>
</evidence>
<accession>A0A0M9VW07</accession>
<sequence>MEIAGFARKRKRADVEEEERREEETACLPDIWTRPLHKTSGSATVLLVDEKSVKLVLKAIAKVRKSKKYPVWGRDLADEIPPLGAPWISSHLRLCRANKADIQKSTHAFFNVFNRKEKEAAELSKRLRNEPDEDGFVTITRGGKAKPANKFGAEEARKKMVEKDVQKKSDMKDFYRFQLRERRKQEQAALLRRFAEDREKVKSMREKRGKFKPET</sequence>
<evidence type="ECO:0000256" key="1">
    <source>
        <dbReference type="ARBA" id="ARBA00006110"/>
    </source>
</evidence>
<dbReference type="Pfam" id="PF12923">
    <property type="entry name" value="RRP7"/>
    <property type="match status" value="1"/>
</dbReference>
<dbReference type="Gene3D" id="6.10.250.1770">
    <property type="match status" value="1"/>
</dbReference>